<dbReference type="Gene3D" id="3.40.109.10">
    <property type="entry name" value="NADH Oxidase"/>
    <property type="match status" value="2"/>
</dbReference>
<protein>
    <recommendedName>
        <fullName evidence="4">Nitroreductase</fullName>
    </recommendedName>
</protein>
<dbReference type="KEGG" id="aser:Asera_55890"/>
<sequence length="389" mass="41839">MSELRDLLRRAERDLQRGPRGAEHSDPARLWRELVELRERAAHVDDDTRLLGAARQLAERASDVATGPPVPTETLAGTIAAAVLAPSMHNSQPWRFAVGTGRVEVRLDLQRRLPVADPDDVAARIACGAAVHNLRLAFPVRLGRAAEVALLPDPADPTLLAVVRPGAARPAAPREQALHAAIARRHSNRYPFRDDVPVEPTLHATLTDAARTRGCWLDLVVEPATRQLLGELVTDADRVLRADPAYEQELSGWIRRDAGATDGIPGGAAGPRPEPGDPLPGRDYGGAPRRPDRGFEPAPLVAVLGGPGEHPADQLAVGEALQAVLLAATDGGLVASLYSQVLEVPEARSRLRRMAGRLGSPYLVLRIGYPSRPTFATPRRPVAEVVDLR</sequence>
<evidence type="ECO:0000313" key="2">
    <source>
        <dbReference type="EMBL" id="BCJ31481.1"/>
    </source>
</evidence>
<evidence type="ECO:0000313" key="3">
    <source>
        <dbReference type="Proteomes" id="UP000680750"/>
    </source>
</evidence>
<dbReference type="InterPro" id="IPR050627">
    <property type="entry name" value="Nitroreductase/BluB"/>
</dbReference>
<dbReference type="InterPro" id="IPR000415">
    <property type="entry name" value="Nitroreductase-like"/>
</dbReference>
<dbReference type="PANTHER" id="PTHR23026">
    <property type="entry name" value="NADPH NITROREDUCTASE"/>
    <property type="match status" value="1"/>
</dbReference>
<proteinExistence type="predicted"/>
<dbReference type="PANTHER" id="PTHR23026:SF123">
    <property type="entry name" value="NAD(P)H NITROREDUCTASE RV3131-RELATED"/>
    <property type="match status" value="1"/>
</dbReference>
<evidence type="ECO:0008006" key="4">
    <source>
        <dbReference type="Google" id="ProtNLM"/>
    </source>
</evidence>
<gene>
    <name evidence="2" type="ORF">Asera_55890</name>
</gene>
<accession>A0A810LB37</accession>
<dbReference type="SUPFAM" id="SSF55469">
    <property type="entry name" value="FMN-dependent nitroreductase-like"/>
    <property type="match status" value="2"/>
</dbReference>
<evidence type="ECO:0000256" key="1">
    <source>
        <dbReference type="SAM" id="MobiDB-lite"/>
    </source>
</evidence>
<dbReference type="Proteomes" id="UP000680750">
    <property type="component" value="Chromosome"/>
</dbReference>
<dbReference type="OrthoDB" id="8156917at2"/>
<dbReference type="EMBL" id="AP023354">
    <property type="protein sequence ID" value="BCJ31481.1"/>
    <property type="molecule type" value="Genomic_DNA"/>
</dbReference>
<dbReference type="NCBIfam" id="NF047509">
    <property type="entry name" value="Rv3131_FMN_oxido"/>
    <property type="match status" value="1"/>
</dbReference>
<dbReference type="RefSeq" id="WP_157034594.1">
    <property type="nucleotide sequence ID" value="NZ_AP023354.1"/>
</dbReference>
<feature type="region of interest" description="Disordered" evidence="1">
    <location>
        <begin position="254"/>
        <end position="292"/>
    </location>
</feature>
<dbReference type="GO" id="GO:0016491">
    <property type="term" value="F:oxidoreductase activity"/>
    <property type="evidence" value="ECO:0007669"/>
    <property type="project" value="InterPro"/>
</dbReference>
<reference evidence="2" key="1">
    <citation type="submission" date="2020-08" db="EMBL/GenBank/DDBJ databases">
        <title>Whole genome shotgun sequence of Actinocatenispora sera NBRC 101916.</title>
        <authorList>
            <person name="Komaki H."/>
            <person name="Tamura T."/>
        </authorList>
    </citation>
    <scope>NUCLEOTIDE SEQUENCE</scope>
    <source>
        <strain evidence="2">NBRC 101916</strain>
    </source>
</reference>
<organism evidence="2 3">
    <name type="scientific">Actinocatenispora sera</name>
    <dbReference type="NCBI Taxonomy" id="390989"/>
    <lineage>
        <taxon>Bacteria</taxon>
        <taxon>Bacillati</taxon>
        <taxon>Actinomycetota</taxon>
        <taxon>Actinomycetes</taxon>
        <taxon>Micromonosporales</taxon>
        <taxon>Micromonosporaceae</taxon>
        <taxon>Actinocatenispora</taxon>
    </lineage>
</organism>
<dbReference type="AlphaFoldDB" id="A0A810LB37"/>
<keyword evidence="3" id="KW-1185">Reference proteome</keyword>
<name>A0A810LB37_9ACTN</name>